<sequence length="31" mass="3349">MGDHKPVFLSFRIAPGAGKTNAHVHKCCVVQ</sequence>
<reference evidence="1" key="1">
    <citation type="thesis" date="2020" institute="ProQuest LLC" country="789 East Eisenhower Parkway, Ann Arbor, MI, USA">
        <title>Comparative Genomics and Chromosome Evolution.</title>
        <authorList>
            <person name="Mudd A.B."/>
        </authorList>
    </citation>
    <scope>NUCLEOTIDE SEQUENCE</scope>
    <source>
        <strain evidence="1">Female2</strain>
        <tissue evidence="1">Blood</tissue>
    </source>
</reference>
<dbReference type="Proteomes" id="UP000812440">
    <property type="component" value="Chromosome 7"/>
</dbReference>
<keyword evidence="2" id="KW-1185">Reference proteome</keyword>
<gene>
    <name evidence="1" type="ORF">GDO86_013597</name>
</gene>
<comment type="caution">
    <text evidence="1">The sequence shown here is derived from an EMBL/GenBank/DDBJ whole genome shotgun (WGS) entry which is preliminary data.</text>
</comment>
<accession>A0A8T2IXA6</accession>
<name>A0A8T2IXA6_9PIPI</name>
<protein>
    <submittedName>
        <fullName evidence="1">Uncharacterized protein</fullName>
    </submittedName>
</protein>
<dbReference type="OrthoDB" id="5780965at2759"/>
<dbReference type="EMBL" id="JAACNH010000008">
    <property type="protein sequence ID" value="KAG8435714.1"/>
    <property type="molecule type" value="Genomic_DNA"/>
</dbReference>
<evidence type="ECO:0000313" key="1">
    <source>
        <dbReference type="EMBL" id="KAG8435714.1"/>
    </source>
</evidence>
<proteinExistence type="predicted"/>
<evidence type="ECO:0000313" key="2">
    <source>
        <dbReference type="Proteomes" id="UP000812440"/>
    </source>
</evidence>
<dbReference type="AlphaFoldDB" id="A0A8T2IXA6"/>
<organism evidence="1 2">
    <name type="scientific">Hymenochirus boettgeri</name>
    <name type="common">Congo dwarf clawed frog</name>
    <dbReference type="NCBI Taxonomy" id="247094"/>
    <lineage>
        <taxon>Eukaryota</taxon>
        <taxon>Metazoa</taxon>
        <taxon>Chordata</taxon>
        <taxon>Craniata</taxon>
        <taxon>Vertebrata</taxon>
        <taxon>Euteleostomi</taxon>
        <taxon>Amphibia</taxon>
        <taxon>Batrachia</taxon>
        <taxon>Anura</taxon>
        <taxon>Pipoidea</taxon>
        <taxon>Pipidae</taxon>
        <taxon>Pipinae</taxon>
        <taxon>Hymenochirus</taxon>
    </lineage>
</organism>